<gene>
    <name evidence="1" type="ORF">K8089_08415</name>
</gene>
<proteinExistence type="predicted"/>
<reference evidence="1" key="1">
    <citation type="submission" date="2021-09" db="EMBL/GenBank/DDBJ databases">
        <title>Genome of Aequorivita sp. strain F47161.</title>
        <authorList>
            <person name="Wang Y."/>
        </authorList>
    </citation>
    <scope>NUCLEOTIDE SEQUENCE</scope>
    <source>
        <strain evidence="1">F47161</strain>
    </source>
</reference>
<name>A0A9X1U0I7_9FLAO</name>
<organism evidence="1 2">
    <name type="scientific">Aequorivita vitellina</name>
    <dbReference type="NCBI Taxonomy" id="2874475"/>
    <lineage>
        <taxon>Bacteria</taxon>
        <taxon>Pseudomonadati</taxon>
        <taxon>Bacteroidota</taxon>
        <taxon>Flavobacteriia</taxon>
        <taxon>Flavobacteriales</taxon>
        <taxon>Flavobacteriaceae</taxon>
        <taxon>Aequorivita</taxon>
    </lineage>
</organism>
<evidence type="ECO:0000313" key="1">
    <source>
        <dbReference type="EMBL" id="MCG2419044.1"/>
    </source>
</evidence>
<evidence type="ECO:0000313" key="2">
    <source>
        <dbReference type="Proteomes" id="UP001139461"/>
    </source>
</evidence>
<dbReference type="RefSeq" id="WP_237602833.1">
    <property type="nucleotide sequence ID" value="NZ_JAIRBA010000013.1"/>
</dbReference>
<accession>A0A9X1U0I7</accession>
<keyword evidence="2" id="KW-1185">Reference proteome</keyword>
<protein>
    <submittedName>
        <fullName evidence="1">Uncharacterized protein</fullName>
    </submittedName>
</protein>
<dbReference type="AlphaFoldDB" id="A0A9X1U0I7"/>
<sequence>MQKQNFIMIWMLKNKSCSTFIIVFLIINLNILYSQNIKCDNIEWNDYQIKTDSLYAYFGSVKLAEINGNIFNKTNSEILKAIFDIKEDEKTTFYLTKYFLSPTNEHLNIKNGFTEFITQVYCINEFLSYQIESYTIGAKTMNYKYLNYNLNTLKEFNFNNMLVQNRKEDFNQFLKTYLYCNKETIIKNFKNILEKNFDNTTQMYFEIFEDPTYRVDNIIINTENSKLKYFNSKGVTLEIDFVDLNFSKITNEFGIDGHLISEILIPYSEIKIYIKKDFLNLKNKK</sequence>
<dbReference type="Proteomes" id="UP001139461">
    <property type="component" value="Unassembled WGS sequence"/>
</dbReference>
<dbReference type="EMBL" id="JAIRBA010000013">
    <property type="protein sequence ID" value="MCG2419044.1"/>
    <property type="molecule type" value="Genomic_DNA"/>
</dbReference>
<comment type="caution">
    <text evidence="1">The sequence shown here is derived from an EMBL/GenBank/DDBJ whole genome shotgun (WGS) entry which is preliminary data.</text>
</comment>